<gene>
    <name evidence="2" type="ORF">EV44_g5447</name>
</gene>
<dbReference type="Proteomes" id="UP000030854">
    <property type="component" value="Unassembled WGS sequence"/>
</dbReference>
<comment type="caution">
    <text evidence="2">The sequence shown here is derived from an EMBL/GenBank/DDBJ whole genome shotgun (WGS) entry which is preliminary data.</text>
</comment>
<evidence type="ECO:0000313" key="3">
    <source>
        <dbReference type="Proteomes" id="UP000030854"/>
    </source>
</evidence>
<keyword evidence="3" id="KW-1185">Reference proteome</keyword>
<accession>A0A0B1NV90</accession>
<dbReference type="EMBL" id="JNVN01004636">
    <property type="protein sequence ID" value="KHJ30257.1"/>
    <property type="molecule type" value="Genomic_DNA"/>
</dbReference>
<dbReference type="AlphaFoldDB" id="A0A0B1NV90"/>
<feature type="compositionally biased region" description="Polar residues" evidence="1">
    <location>
        <begin position="220"/>
        <end position="232"/>
    </location>
</feature>
<sequence>MMAAIFEDPRLRHRWNQISQNAESATETAATNIWALQHKYINPCFDSMAFGIKNCIGACCLNCDERVWRRSRGRAEANFDFYDDWDQDDNSRNHGLLGNWGNDELGRLLAGNRSHSNRADGMNQQPRRKRTMSYGTRGRCKSLENDPTVIPSTSALGFLGRLPFKLGGTLRYKPSAADLQDHPGKSSAFLINKKENEILNSDGDYNYKHDKGKGHKRNRGSTMSSDQTSNSFRSRRDLLPSDEEEDAVPLGDEFSLDVERRNTEFGIEEDNRQIMTVRDGYVSRNSSFIISPVPRSTSRSEILLDGKQEVSMDSKSEAIGISSPAMVQTSTTFTLREEDATVTVNKDIKEEKKKAHSF</sequence>
<proteinExistence type="predicted"/>
<organism evidence="2 3">
    <name type="scientific">Uncinula necator</name>
    <name type="common">Grape powdery mildew</name>
    <dbReference type="NCBI Taxonomy" id="52586"/>
    <lineage>
        <taxon>Eukaryota</taxon>
        <taxon>Fungi</taxon>
        <taxon>Dikarya</taxon>
        <taxon>Ascomycota</taxon>
        <taxon>Pezizomycotina</taxon>
        <taxon>Leotiomycetes</taxon>
        <taxon>Erysiphales</taxon>
        <taxon>Erysiphaceae</taxon>
        <taxon>Erysiphe</taxon>
    </lineage>
</organism>
<evidence type="ECO:0000313" key="2">
    <source>
        <dbReference type="EMBL" id="KHJ30257.1"/>
    </source>
</evidence>
<protein>
    <submittedName>
        <fullName evidence="2">Uncharacterized protein</fullName>
    </submittedName>
</protein>
<feature type="region of interest" description="Disordered" evidence="1">
    <location>
        <begin position="113"/>
        <end position="146"/>
    </location>
</feature>
<feature type="region of interest" description="Disordered" evidence="1">
    <location>
        <begin position="200"/>
        <end position="251"/>
    </location>
</feature>
<dbReference type="HOGENOM" id="CLU_028829_1_1_1"/>
<evidence type="ECO:0000256" key="1">
    <source>
        <dbReference type="SAM" id="MobiDB-lite"/>
    </source>
</evidence>
<dbReference type="OMA" id="NWGNDEL"/>
<name>A0A0B1NV90_UNCNE</name>
<feature type="compositionally biased region" description="Basic residues" evidence="1">
    <location>
        <begin position="210"/>
        <end position="219"/>
    </location>
</feature>
<reference evidence="2 3" key="1">
    <citation type="journal article" date="2014" name="BMC Genomics">
        <title>Adaptive genomic structural variation in the grape powdery mildew pathogen, Erysiphe necator.</title>
        <authorList>
            <person name="Jones L."/>
            <person name="Riaz S."/>
            <person name="Morales-Cruz A."/>
            <person name="Amrine K.C."/>
            <person name="McGuire B."/>
            <person name="Gubler W.D."/>
            <person name="Walker M.A."/>
            <person name="Cantu D."/>
        </authorList>
    </citation>
    <scope>NUCLEOTIDE SEQUENCE [LARGE SCALE GENOMIC DNA]</scope>
    <source>
        <strain evidence="3">c</strain>
    </source>
</reference>